<organism evidence="12">
    <name type="scientific">viral metagenome</name>
    <dbReference type="NCBI Taxonomy" id="1070528"/>
    <lineage>
        <taxon>unclassified sequences</taxon>
        <taxon>metagenomes</taxon>
        <taxon>organismal metagenomes</taxon>
    </lineage>
</organism>
<evidence type="ECO:0000313" key="12">
    <source>
        <dbReference type="EMBL" id="QJA51051.1"/>
    </source>
</evidence>
<keyword evidence="6" id="KW-0067">ATP-binding</keyword>
<keyword evidence="3" id="KW-0547">Nucleotide-binding</keyword>
<dbReference type="GO" id="GO:0005829">
    <property type="term" value="C:cytosol"/>
    <property type="evidence" value="ECO:0007669"/>
    <property type="project" value="TreeGrafter"/>
</dbReference>
<dbReference type="EMBL" id="MT144234">
    <property type="protein sequence ID" value="QJA51051.1"/>
    <property type="molecule type" value="Genomic_DNA"/>
</dbReference>
<keyword evidence="8" id="KW-0413">Isomerase</keyword>
<accession>A0A6H1ZUG0</accession>
<dbReference type="AlphaFoldDB" id="A0A6H1ZUG0"/>
<evidence type="ECO:0000256" key="4">
    <source>
        <dbReference type="ARBA" id="ARBA00022801"/>
    </source>
</evidence>
<dbReference type="Gene3D" id="3.40.50.300">
    <property type="entry name" value="P-loop containing nucleotide triphosphate hydrolases"/>
    <property type="match status" value="1"/>
</dbReference>
<dbReference type="GO" id="GO:0043139">
    <property type="term" value="F:5'-3' DNA helicase activity"/>
    <property type="evidence" value="ECO:0007669"/>
    <property type="project" value="UniProtKB-EC"/>
</dbReference>
<dbReference type="EC" id="5.6.2.3" evidence="9"/>
<evidence type="ECO:0000256" key="2">
    <source>
        <dbReference type="ARBA" id="ARBA00022705"/>
    </source>
</evidence>
<dbReference type="InterPro" id="IPR016136">
    <property type="entry name" value="DNA_helicase_N/primase_C"/>
</dbReference>
<protein>
    <recommendedName>
        <fullName evidence="9">DNA 5'-3' helicase</fullName>
        <ecNumber evidence="9">5.6.2.3</ecNumber>
    </recommendedName>
</protein>
<dbReference type="InterPro" id="IPR007694">
    <property type="entry name" value="DNA_helicase_DnaB-like_C"/>
</dbReference>
<dbReference type="Pfam" id="PF03796">
    <property type="entry name" value="DnaB_C"/>
    <property type="match status" value="1"/>
</dbReference>
<sequence length="417" mass="45874">MSTLPNDALAERSLLGCLLLDGSCVPLIAGSVSPKDFYQNTHQLIYEAMLDLSNGGLPVEPLSVLNCLKSRKEDSHCGGISYLNRLIGAVASSTSVGYYAQAVKTKADLRLLAIAGSDLYRDATCSTDPLDVRARHEKALLGVERSGWSSVHISEVEEPNATTGYPTGIVPLDEYTGGIYKGLHLLGGRAGHGKTTLAMQIIHRAATDGHKSCIISADQQRFKLKQIIRAQHAGVHMKQLSEISAVDNQTANELPVYFFDGVFSAAAVCSYIRFQARQGSEFFLIDYLNLLRLPGPERQFEKAEIIAEMLKLLAHEANVYLIAIVRNRKVEDREPDMDDISGGAGIQNAPDQIWWMDKPKDSDNKPSGVFVLKNRMGGESNGPPVRVWFDKQTTRFVDWESKPALEMHYAQVIRGDA</sequence>
<reference evidence="12" key="1">
    <citation type="submission" date="2020-03" db="EMBL/GenBank/DDBJ databases">
        <title>The deep terrestrial virosphere.</title>
        <authorList>
            <person name="Holmfeldt K."/>
            <person name="Nilsson E."/>
            <person name="Simone D."/>
            <person name="Lopez-Fernandez M."/>
            <person name="Wu X."/>
            <person name="de Brujin I."/>
            <person name="Lundin D."/>
            <person name="Andersson A."/>
            <person name="Bertilsson S."/>
            <person name="Dopson M."/>
        </authorList>
    </citation>
    <scope>NUCLEOTIDE SEQUENCE</scope>
    <source>
        <strain evidence="12">TM448A01963</strain>
    </source>
</reference>
<evidence type="ECO:0000256" key="7">
    <source>
        <dbReference type="ARBA" id="ARBA00023125"/>
    </source>
</evidence>
<dbReference type="GO" id="GO:0006260">
    <property type="term" value="P:DNA replication"/>
    <property type="evidence" value="ECO:0007669"/>
    <property type="project" value="UniProtKB-KW"/>
</dbReference>
<evidence type="ECO:0000256" key="5">
    <source>
        <dbReference type="ARBA" id="ARBA00022806"/>
    </source>
</evidence>
<gene>
    <name evidence="12" type="ORF">TM448A01963_0010</name>
</gene>
<name>A0A6H1ZUG0_9ZZZZ</name>
<evidence type="ECO:0000256" key="9">
    <source>
        <dbReference type="ARBA" id="ARBA00044969"/>
    </source>
</evidence>
<comment type="similarity">
    <text evidence="1">Belongs to the helicase family. DnaB subfamily.</text>
</comment>
<keyword evidence="5 12" id="KW-0347">Helicase</keyword>
<evidence type="ECO:0000256" key="3">
    <source>
        <dbReference type="ARBA" id="ARBA00022741"/>
    </source>
</evidence>
<evidence type="ECO:0000256" key="10">
    <source>
        <dbReference type="ARBA" id="ARBA00048954"/>
    </source>
</evidence>
<dbReference type="InterPro" id="IPR036185">
    <property type="entry name" value="DNA_heli_DnaB-like_N_sf"/>
</dbReference>
<dbReference type="GO" id="GO:0016787">
    <property type="term" value="F:hydrolase activity"/>
    <property type="evidence" value="ECO:0007669"/>
    <property type="project" value="UniProtKB-KW"/>
</dbReference>
<comment type="catalytic activity">
    <reaction evidence="10">
        <text>ATP + H2O = ADP + phosphate + H(+)</text>
        <dbReference type="Rhea" id="RHEA:13065"/>
        <dbReference type="ChEBI" id="CHEBI:15377"/>
        <dbReference type="ChEBI" id="CHEBI:15378"/>
        <dbReference type="ChEBI" id="CHEBI:30616"/>
        <dbReference type="ChEBI" id="CHEBI:43474"/>
        <dbReference type="ChEBI" id="CHEBI:456216"/>
        <dbReference type="EC" id="5.6.2.3"/>
    </reaction>
</comment>
<feature type="domain" description="SF4 helicase" evidence="11">
    <location>
        <begin position="158"/>
        <end position="403"/>
    </location>
</feature>
<proteinExistence type="inferred from homology"/>
<dbReference type="SUPFAM" id="SSF48024">
    <property type="entry name" value="N-terminal domain of DnaB helicase"/>
    <property type="match status" value="1"/>
</dbReference>
<dbReference type="Gene3D" id="1.10.860.10">
    <property type="entry name" value="DNAb Helicase, Chain A"/>
    <property type="match status" value="1"/>
</dbReference>
<dbReference type="Pfam" id="PF00772">
    <property type="entry name" value="DnaB"/>
    <property type="match status" value="1"/>
</dbReference>
<evidence type="ECO:0000256" key="8">
    <source>
        <dbReference type="ARBA" id="ARBA00023235"/>
    </source>
</evidence>
<dbReference type="SUPFAM" id="SSF52540">
    <property type="entry name" value="P-loop containing nucleoside triphosphate hydrolases"/>
    <property type="match status" value="1"/>
</dbReference>
<keyword evidence="7" id="KW-0238">DNA-binding</keyword>
<evidence type="ECO:0000256" key="1">
    <source>
        <dbReference type="ARBA" id="ARBA00008428"/>
    </source>
</evidence>
<dbReference type="InterPro" id="IPR027417">
    <property type="entry name" value="P-loop_NTPase"/>
</dbReference>
<dbReference type="PANTHER" id="PTHR30153:SF2">
    <property type="entry name" value="REPLICATIVE DNA HELICASE"/>
    <property type="match status" value="1"/>
</dbReference>
<dbReference type="PROSITE" id="PS51199">
    <property type="entry name" value="SF4_HELICASE"/>
    <property type="match status" value="1"/>
</dbReference>
<dbReference type="GO" id="GO:0003677">
    <property type="term" value="F:DNA binding"/>
    <property type="evidence" value="ECO:0007669"/>
    <property type="project" value="UniProtKB-KW"/>
</dbReference>
<evidence type="ECO:0000259" key="11">
    <source>
        <dbReference type="PROSITE" id="PS51199"/>
    </source>
</evidence>
<dbReference type="GO" id="GO:0005524">
    <property type="term" value="F:ATP binding"/>
    <property type="evidence" value="ECO:0007669"/>
    <property type="project" value="UniProtKB-KW"/>
</dbReference>
<keyword evidence="2" id="KW-0235">DNA replication</keyword>
<evidence type="ECO:0000256" key="6">
    <source>
        <dbReference type="ARBA" id="ARBA00022840"/>
    </source>
</evidence>
<dbReference type="InterPro" id="IPR007693">
    <property type="entry name" value="DNA_helicase_DnaB-like_N"/>
</dbReference>
<keyword evidence="4" id="KW-0378">Hydrolase</keyword>
<dbReference type="PANTHER" id="PTHR30153">
    <property type="entry name" value="REPLICATIVE DNA HELICASE DNAB"/>
    <property type="match status" value="1"/>
</dbReference>